<name>A0A1G4KDJ1_9SACH</name>
<keyword evidence="2" id="KW-1185">Reference proteome</keyword>
<dbReference type="EMBL" id="LT598480">
    <property type="protein sequence ID" value="SCV02455.1"/>
    <property type="molecule type" value="Genomic_DNA"/>
</dbReference>
<evidence type="ECO:0000313" key="2">
    <source>
        <dbReference type="Proteomes" id="UP000191144"/>
    </source>
</evidence>
<dbReference type="AlphaFoldDB" id="A0A1G4KDJ1"/>
<dbReference type="OrthoDB" id="3979149at2759"/>
<reference evidence="2" key="1">
    <citation type="submission" date="2016-03" db="EMBL/GenBank/DDBJ databases">
        <authorList>
            <person name="Devillers Hugo."/>
        </authorList>
    </citation>
    <scope>NUCLEOTIDE SEQUENCE [LARGE SCALE GENOMIC DNA]</scope>
</reference>
<protein>
    <submittedName>
        <fullName evidence="1">LAME_0H00914g1_1</fullName>
    </submittedName>
</protein>
<sequence>MARRTPQVYKLLEYVTIGLVLIAAVELFKYSTRVNYEWFHCTPVMESLSEGSSAYKIFAVGGPSCDKRGEFKSIMKKITYDYEPNDQAVSFCIKENESVAAIHYPIDTPKGSPGYVAYAAYTSEAHLIDEMCADATIMHF</sequence>
<evidence type="ECO:0000313" key="1">
    <source>
        <dbReference type="EMBL" id="SCV02455.1"/>
    </source>
</evidence>
<dbReference type="Proteomes" id="UP000191144">
    <property type="component" value="Chromosome H"/>
</dbReference>
<accession>A0A1G4KDJ1</accession>
<gene>
    <name evidence="1" type="ORF">LAME_0H00914G</name>
</gene>
<proteinExistence type="predicted"/>
<organism evidence="1 2">
    <name type="scientific">Lachancea meyersii CBS 8951</name>
    <dbReference type="NCBI Taxonomy" id="1266667"/>
    <lineage>
        <taxon>Eukaryota</taxon>
        <taxon>Fungi</taxon>
        <taxon>Dikarya</taxon>
        <taxon>Ascomycota</taxon>
        <taxon>Saccharomycotina</taxon>
        <taxon>Saccharomycetes</taxon>
        <taxon>Saccharomycetales</taxon>
        <taxon>Saccharomycetaceae</taxon>
        <taxon>Lachancea</taxon>
    </lineage>
</organism>